<dbReference type="PANTHER" id="PTHR14859">
    <property type="entry name" value="CALCOFLUOR WHITE HYPERSENSITIVE PROTEIN PRECURSOR"/>
    <property type="match status" value="1"/>
</dbReference>
<dbReference type="InterPro" id="IPR051916">
    <property type="entry name" value="GPI-anchor_lipid_remodeler"/>
</dbReference>
<keyword evidence="2" id="KW-0378">Hydrolase</keyword>
<dbReference type="Gene3D" id="3.60.10.10">
    <property type="entry name" value="Endonuclease/exonuclease/phosphatase"/>
    <property type="match status" value="1"/>
</dbReference>
<gene>
    <name evidence="2" type="ORF">SAMN05660923_02654</name>
</gene>
<dbReference type="InterPro" id="IPR036691">
    <property type="entry name" value="Endo/exonu/phosph_ase_sf"/>
</dbReference>
<proteinExistence type="predicted"/>
<organism evidence="2 3">
    <name type="scientific">Tepidimicrobium xylanilyticum</name>
    <dbReference type="NCBI Taxonomy" id="1123352"/>
    <lineage>
        <taxon>Bacteria</taxon>
        <taxon>Bacillati</taxon>
        <taxon>Bacillota</taxon>
        <taxon>Tissierellia</taxon>
        <taxon>Tissierellales</taxon>
        <taxon>Tepidimicrobiaceae</taxon>
        <taxon>Tepidimicrobium</taxon>
    </lineage>
</organism>
<dbReference type="Pfam" id="PF03372">
    <property type="entry name" value="Exo_endo_phos"/>
    <property type="match status" value="1"/>
</dbReference>
<name>A0A1H3DDS3_9FIRM</name>
<keyword evidence="2" id="KW-0269">Exonuclease</keyword>
<evidence type="ECO:0000313" key="2">
    <source>
        <dbReference type="EMBL" id="SDX64603.1"/>
    </source>
</evidence>
<feature type="domain" description="Endonuclease/exonuclease/phosphatase" evidence="1">
    <location>
        <begin position="7"/>
        <end position="239"/>
    </location>
</feature>
<keyword evidence="3" id="KW-1185">Reference proteome</keyword>
<dbReference type="GO" id="GO:0004527">
    <property type="term" value="F:exonuclease activity"/>
    <property type="evidence" value="ECO:0007669"/>
    <property type="project" value="UniProtKB-KW"/>
</dbReference>
<dbReference type="GO" id="GO:0004519">
    <property type="term" value="F:endonuclease activity"/>
    <property type="evidence" value="ECO:0007669"/>
    <property type="project" value="UniProtKB-KW"/>
</dbReference>
<dbReference type="SUPFAM" id="SSF56219">
    <property type="entry name" value="DNase I-like"/>
    <property type="match status" value="1"/>
</dbReference>
<dbReference type="PANTHER" id="PTHR14859:SF1">
    <property type="entry name" value="PGAP2-INTERACTING PROTEIN"/>
    <property type="match status" value="1"/>
</dbReference>
<accession>A0A1H3DDS3</accession>
<dbReference type="EMBL" id="FNNG01000015">
    <property type="protein sequence ID" value="SDX64603.1"/>
    <property type="molecule type" value="Genomic_DNA"/>
</dbReference>
<dbReference type="AlphaFoldDB" id="A0A1H3DDS3"/>
<protein>
    <submittedName>
        <fullName evidence="2">Metal-dependent hydrolase, endonuclease/exonuclease/phosphatase family</fullName>
    </submittedName>
</protein>
<evidence type="ECO:0000313" key="3">
    <source>
        <dbReference type="Proteomes" id="UP000198828"/>
    </source>
</evidence>
<sequence length="247" mass="28302">MSMNILAWNIKVGQNKDGSYPLPKTENLDRIVDIIKDSKVSIACLQEVDAYTLRSGIKIHQASYIANKLRSITGKLWNYEYIVSRKMKPGYYGNAILSYYPMTTILKIPLPRINSKEDRSFLLTKVYVENLPMYIGTFHLGLQGDQSFQAKTIKNVLKDYKFFNKRIILGGDLNDKEGSNTYYIMLNQCFPMIDVGPLGICTFNCFHDNSNPKIDFFFIRGFANCNIKSSVLPIDISDHRPIRLSLQ</sequence>
<dbReference type="InterPro" id="IPR005135">
    <property type="entry name" value="Endo/exonuclease/phosphatase"/>
</dbReference>
<reference evidence="2 3" key="1">
    <citation type="submission" date="2016-10" db="EMBL/GenBank/DDBJ databases">
        <authorList>
            <person name="de Groot N.N."/>
        </authorList>
    </citation>
    <scope>NUCLEOTIDE SEQUENCE [LARGE SCALE GENOMIC DNA]</scope>
    <source>
        <strain evidence="2 3">DSM 23310</strain>
    </source>
</reference>
<dbReference type="GO" id="GO:0016020">
    <property type="term" value="C:membrane"/>
    <property type="evidence" value="ECO:0007669"/>
    <property type="project" value="GOC"/>
</dbReference>
<keyword evidence="2" id="KW-0540">Nuclease</keyword>
<evidence type="ECO:0000259" key="1">
    <source>
        <dbReference type="Pfam" id="PF03372"/>
    </source>
</evidence>
<dbReference type="Proteomes" id="UP000198828">
    <property type="component" value="Unassembled WGS sequence"/>
</dbReference>
<dbReference type="RefSeq" id="WP_093754480.1">
    <property type="nucleotide sequence ID" value="NZ_FNNG01000015.1"/>
</dbReference>
<keyword evidence="2" id="KW-0255">Endonuclease</keyword>
<dbReference type="GO" id="GO:0006506">
    <property type="term" value="P:GPI anchor biosynthetic process"/>
    <property type="evidence" value="ECO:0007669"/>
    <property type="project" value="TreeGrafter"/>
</dbReference>
<dbReference type="OrthoDB" id="155529at2"/>